<comment type="caution">
    <text evidence="1">The sequence shown here is derived from an EMBL/GenBank/DDBJ whole genome shotgun (WGS) entry which is preliminary data.</text>
</comment>
<gene>
    <name evidence="1" type="ORF">D9613_010019</name>
</gene>
<accession>A0A8H4QXY8</accession>
<proteinExistence type="predicted"/>
<dbReference type="EMBL" id="JAACJL010000017">
    <property type="protein sequence ID" value="KAF4618756.1"/>
    <property type="molecule type" value="Genomic_DNA"/>
</dbReference>
<protein>
    <recommendedName>
        <fullName evidence="3">F-box domain-containing protein</fullName>
    </recommendedName>
</protein>
<keyword evidence="2" id="KW-1185">Reference proteome</keyword>
<dbReference type="Proteomes" id="UP000521872">
    <property type="component" value="Unassembled WGS sequence"/>
</dbReference>
<name>A0A8H4QXY8_9AGAR</name>
<dbReference type="Gene3D" id="1.20.1280.50">
    <property type="match status" value="1"/>
</dbReference>
<dbReference type="AlphaFoldDB" id="A0A8H4QXY8"/>
<evidence type="ECO:0000313" key="2">
    <source>
        <dbReference type="Proteomes" id="UP000521872"/>
    </source>
</evidence>
<organism evidence="1 2">
    <name type="scientific">Agrocybe pediades</name>
    <dbReference type="NCBI Taxonomy" id="84607"/>
    <lineage>
        <taxon>Eukaryota</taxon>
        <taxon>Fungi</taxon>
        <taxon>Dikarya</taxon>
        <taxon>Basidiomycota</taxon>
        <taxon>Agaricomycotina</taxon>
        <taxon>Agaricomycetes</taxon>
        <taxon>Agaricomycetidae</taxon>
        <taxon>Agaricales</taxon>
        <taxon>Agaricineae</taxon>
        <taxon>Strophariaceae</taxon>
        <taxon>Agrocybe</taxon>
    </lineage>
</organism>
<evidence type="ECO:0008006" key="3">
    <source>
        <dbReference type="Google" id="ProtNLM"/>
    </source>
</evidence>
<sequence length="495" mass="56699">MPTDDTMHFPEFYNSPPAASRCPPEIICTIFEYSVPDPPQYDSDLRDPSHRQYSSISLTLGAICKHWRSIAWDTPLLWTTISIAIDNFNKPDRVTLVEEWLTRSRNLPLNIILHLRHPLDLPQDAYNPLLKAISTTSHRWRTMSMKLPWDLTQSLCEMAEELPMIHALRMDLFEDGSMATLDLYDVVLWGDERPAPAKLWLCSPLMPHTNVVWEALTTFKVRGITASDCSNILRFATMLDSCTFYDVIEAYEGQDFNGTILHEKLRRLTYTTDKPERSKPDLFILLVLPGLTHFSYTAPKTADESWIMHFFERSSCPLVELELIHLIIDYEADLSFILQTTPSITRLTLFPLIEGQDNPEEAYTAAPLVKDLAQESEENDSATILSTDFLPNLRYLEYRLSPNLSFPWTNVPKMFGHPTALSNPDRRPFKTLKVLNADGDPSANMHLKAIPKDVLLTLIELRKAGIEIIYEDTNHPQMDLFALSLAFHSMTEKDQ</sequence>
<reference evidence="1 2" key="1">
    <citation type="submission" date="2019-12" db="EMBL/GenBank/DDBJ databases">
        <authorList>
            <person name="Floudas D."/>
            <person name="Bentzer J."/>
            <person name="Ahren D."/>
            <person name="Johansson T."/>
            <person name="Persson P."/>
            <person name="Tunlid A."/>
        </authorList>
    </citation>
    <scope>NUCLEOTIDE SEQUENCE [LARGE SCALE GENOMIC DNA]</scope>
    <source>
        <strain evidence="1 2">CBS 102.39</strain>
    </source>
</reference>
<evidence type="ECO:0000313" key="1">
    <source>
        <dbReference type="EMBL" id="KAF4618756.1"/>
    </source>
</evidence>